<keyword evidence="2" id="KW-0812">Transmembrane</keyword>
<gene>
    <name evidence="3" type="ORF">TRIATDRAFT_297505</name>
</gene>
<feature type="transmembrane region" description="Helical" evidence="2">
    <location>
        <begin position="170"/>
        <end position="191"/>
    </location>
</feature>
<organism evidence="3 4">
    <name type="scientific">Hypocrea atroviridis (strain ATCC 20476 / IMI 206040)</name>
    <name type="common">Trichoderma atroviride</name>
    <dbReference type="NCBI Taxonomy" id="452589"/>
    <lineage>
        <taxon>Eukaryota</taxon>
        <taxon>Fungi</taxon>
        <taxon>Dikarya</taxon>
        <taxon>Ascomycota</taxon>
        <taxon>Pezizomycotina</taxon>
        <taxon>Sordariomycetes</taxon>
        <taxon>Hypocreomycetidae</taxon>
        <taxon>Hypocreales</taxon>
        <taxon>Hypocreaceae</taxon>
        <taxon>Trichoderma</taxon>
    </lineage>
</organism>
<protein>
    <recommendedName>
        <fullName evidence="5">Transmembrane protein</fullName>
    </recommendedName>
</protein>
<keyword evidence="4" id="KW-1185">Reference proteome</keyword>
<dbReference type="KEGG" id="tatv:25780795"/>
<evidence type="ECO:0000256" key="2">
    <source>
        <dbReference type="SAM" id="Phobius"/>
    </source>
</evidence>
<accession>G9NI92</accession>
<feature type="compositionally biased region" description="Basic and acidic residues" evidence="1">
    <location>
        <begin position="130"/>
        <end position="141"/>
    </location>
</feature>
<keyword evidence="2" id="KW-1133">Transmembrane helix</keyword>
<dbReference type="HOGENOM" id="CLU_1415338_0_0_1"/>
<evidence type="ECO:0000313" key="3">
    <source>
        <dbReference type="EMBL" id="EHK49505.1"/>
    </source>
</evidence>
<keyword evidence="2" id="KW-0472">Membrane</keyword>
<evidence type="ECO:0008006" key="5">
    <source>
        <dbReference type="Google" id="ProtNLM"/>
    </source>
</evidence>
<evidence type="ECO:0000313" key="4">
    <source>
        <dbReference type="Proteomes" id="UP000005426"/>
    </source>
</evidence>
<dbReference type="GeneID" id="25780795"/>
<name>G9NI92_HYPAI</name>
<sequence>MQSTMTSWKGNDIYIGRREWQQYIPRRLLYMRKLSACFTTFFIPVKLTRHQNATQTNHCRTTAMARISSPILLKRLRDSNLLRRRILLSRAIFILRHSISRPQRLLAHASSSIFSHRNRPNKHMGPLPLDDNHKHHPRDVLLDSNGHRKPGRGSNRDGDDVHRVYNRVRLCFGICKRMLVVIVIVIDFFVVV</sequence>
<dbReference type="Proteomes" id="UP000005426">
    <property type="component" value="Unassembled WGS sequence"/>
</dbReference>
<comment type="caution">
    <text evidence="3">The sequence shown here is derived from an EMBL/GenBank/DDBJ whole genome shotgun (WGS) entry which is preliminary data.</text>
</comment>
<proteinExistence type="predicted"/>
<dbReference type="AlphaFoldDB" id="G9NI92"/>
<evidence type="ECO:0000256" key="1">
    <source>
        <dbReference type="SAM" id="MobiDB-lite"/>
    </source>
</evidence>
<dbReference type="EMBL" id="ABDG02000016">
    <property type="protein sequence ID" value="EHK49505.1"/>
    <property type="molecule type" value="Genomic_DNA"/>
</dbReference>
<reference evidence="3 4" key="1">
    <citation type="journal article" date="2011" name="Genome Biol.">
        <title>Comparative genome sequence analysis underscores mycoparasitism as the ancestral life style of Trichoderma.</title>
        <authorList>
            <person name="Kubicek C.P."/>
            <person name="Herrera-Estrella A."/>
            <person name="Seidl-Seiboth V."/>
            <person name="Martinez D.A."/>
            <person name="Druzhinina I.S."/>
            <person name="Thon M."/>
            <person name="Zeilinger S."/>
            <person name="Casas-Flores S."/>
            <person name="Horwitz B.A."/>
            <person name="Mukherjee P.K."/>
            <person name="Mukherjee M."/>
            <person name="Kredics L."/>
            <person name="Alcaraz L.D."/>
            <person name="Aerts A."/>
            <person name="Antal Z."/>
            <person name="Atanasova L."/>
            <person name="Cervantes-Badillo M.G."/>
            <person name="Challacombe J."/>
            <person name="Chertkov O."/>
            <person name="McCluskey K."/>
            <person name="Coulpier F."/>
            <person name="Deshpande N."/>
            <person name="von Doehren H."/>
            <person name="Ebbole D.J."/>
            <person name="Esquivel-Naranjo E.U."/>
            <person name="Fekete E."/>
            <person name="Flipphi M."/>
            <person name="Glaser F."/>
            <person name="Gomez-Rodriguez E.Y."/>
            <person name="Gruber S."/>
            <person name="Han C."/>
            <person name="Henrissat B."/>
            <person name="Hermosa R."/>
            <person name="Hernandez-Onate M."/>
            <person name="Karaffa L."/>
            <person name="Kosti I."/>
            <person name="Le Crom S."/>
            <person name="Lindquist E."/>
            <person name="Lucas S."/>
            <person name="Luebeck M."/>
            <person name="Luebeck P.S."/>
            <person name="Margeot A."/>
            <person name="Metz B."/>
            <person name="Misra M."/>
            <person name="Nevalainen H."/>
            <person name="Omann M."/>
            <person name="Packer N."/>
            <person name="Perrone G."/>
            <person name="Uresti-Rivera E.E."/>
            <person name="Salamov A."/>
            <person name="Schmoll M."/>
            <person name="Seiboth B."/>
            <person name="Shapiro H."/>
            <person name="Sukno S."/>
            <person name="Tamayo-Ramos J.A."/>
            <person name="Tisch D."/>
            <person name="Wiest A."/>
            <person name="Wilkinson H.H."/>
            <person name="Zhang M."/>
            <person name="Coutinho P.M."/>
            <person name="Kenerley C.M."/>
            <person name="Monte E."/>
            <person name="Baker S.E."/>
            <person name="Grigoriev I.V."/>
        </authorList>
    </citation>
    <scope>NUCLEOTIDE SEQUENCE [LARGE SCALE GENOMIC DNA]</scope>
    <source>
        <strain evidence="4">ATCC 20476 / IMI 206040</strain>
    </source>
</reference>
<feature type="region of interest" description="Disordered" evidence="1">
    <location>
        <begin position="116"/>
        <end position="158"/>
    </location>
</feature>